<proteinExistence type="predicted"/>
<dbReference type="SUPFAM" id="SSF53098">
    <property type="entry name" value="Ribonuclease H-like"/>
    <property type="match status" value="1"/>
</dbReference>
<reference evidence="5" key="1">
    <citation type="submission" date="2023-03" db="EMBL/GenBank/DDBJ databases">
        <title>Chromosome-scale reference genome and RAD-based genetic map of yellow starthistle (Centaurea solstitialis) reveal putative structural variation and QTLs associated with invader traits.</title>
        <authorList>
            <person name="Reatini B."/>
            <person name="Cang F.A."/>
            <person name="Jiang Q."/>
            <person name="Mckibben M.T.W."/>
            <person name="Barker M.S."/>
            <person name="Rieseberg L.H."/>
            <person name="Dlugosch K.M."/>
        </authorList>
    </citation>
    <scope>NUCLEOTIDE SEQUENCE</scope>
    <source>
        <strain evidence="5">CAN-66</strain>
        <tissue evidence="5">Leaf</tissue>
    </source>
</reference>
<evidence type="ECO:0000259" key="4">
    <source>
        <dbReference type="PROSITE" id="PS50994"/>
    </source>
</evidence>
<accession>A0AA38SJU2</accession>
<evidence type="ECO:0000256" key="3">
    <source>
        <dbReference type="SAM" id="MobiDB-lite"/>
    </source>
</evidence>
<dbReference type="Pfam" id="PF13976">
    <property type="entry name" value="gag_pre-integrs"/>
    <property type="match status" value="1"/>
</dbReference>
<name>A0AA38SJU2_9ASTR</name>
<dbReference type="GO" id="GO:0016787">
    <property type="term" value="F:hydrolase activity"/>
    <property type="evidence" value="ECO:0007669"/>
    <property type="project" value="UniProtKB-KW"/>
</dbReference>
<dbReference type="PANTHER" id="PTHR42648:SF26">
    <property type="entry name" value="INTEGRASE CATALYTIC DOMAIN-CONTAINING PROTEIN"/>
    <property type="match status" value="1"/>
</dbReference>
<gene>
    <name evidence="5" type="ORF">OSB04_023757</name>
</gene>
<evidence type="ECO:0000256" key="2">
    <source>
        <dbReference type="ARBA" id="ARBA00022801"/>
    </source>
</evidence>
<keyword evidence="6" id="KW-1185">Reference proteome</keyword>
<dbReference type="InterPro" id="IPR012337">
    <property type="entry name" value="RNaseH-like_sf"/>
</dbReference>
<keyword evidence="2" id="KW-0378">Hydrolase</keyword>
<sequence>MDKEDIIDIIPNSLDRDTLISFNELHEKLINQELFLAQLRLLDFTSRRLCFTCNITIDKVSAIVLGRRKTKMCLLPITVVLLIMAKVQNLSLASANGAIKEGILSQTVRRKTRSVNTIGLDSVLDQANWIFDSGVSHHVTTDLNNLSFHVPYDGTEELVIGDESGVEITHIATKLKLLQGTAIKGMYELRSKCVPPSPSSPAVYTMHKSDSTTWHHRLGHPHNKVFKLLSSHSSTSFSNSSLTSTSPLDLIFSDVWCSPITFFDNYKYYMIFVNHYTKNTWLYPLKNKPSMSLLDSKNLLKFFSTPKLNVSSHFTSCGISHLTSSPQTPQHNGYAKRRHRHIVETGFSLLSHATLPLTFWPLAFTTVAYLINRLPTPTLNNQSPYVTLFHTHPNDLAYATLGYNHTLLTNSINVPHLVFSLVTFIEHIFAFSKMTNSTHKTEPPNLEARAPFSVLITPHSHSSNSPSNSTMTTPISPLRSPVSSTSNSTPTASISSAPPPPKPNTRQNPKPNSKYHNSDYQLYTLSVHPSTEPPTIGHALKQPSWRAAMQLEFDALQCNQTWTLVPSTHALILLLSNGYIESSIIPTVQSIGLTQRPGLDYRETFSLILKLVTLRTLNEDVYIAQPPDFIDPVFSSHVCKLNKTIYGLKQAFRAWYDDLLSQGFKPTISDSSLFTLTVGSFLIYILVYVDDIIIIGPFTPSSHKTKFSLKDLGLLLYFLGVECIPYSHGLLLSQQKYITDVLKKTQMSECQPLSTSITCSENLTLTGAFAYPSPMDYRAIVGVLQYLSLTRPDVAFTVNKLSQFMHAPTFQQWSALKRLLHYLQGTISKGLLLRKGPALNRYAFIDADWAGNKKLIEAPLPPEAQQRLNFERSLLPQPRFSSLQIFFKSSIIICLRPPPSIAII</sequence>
<feature type="compositionally biased region" description="Low complexity" evidence="3">
    <location>
        <begin position="457"/>
        <end position="496"/>
    </location>
</feature>
<dbReference type="Proteomes" id="UP001172457">
    <property type="component" value="Chromosome 6"/>
</dbReference>
<dbReference type="InterPro" id="IPR013103">
    <property type="entry name" value="RVT_2"/>
</dbReference>
<evidence type="ECO:0000256" key="1">
    <source>
        <dbReference type="ARBA" id="ARBA00022723"/>
    </source>
</evidence>
<dbReference type="Gene3D" id="3.30.420.10">
    <property type="entry name" value="Ribonuclease H-like superfamily/Ribonuclease H"/>
    <property type="match status" value="1"/>
</dbReference>
<dbReference type="InterPro" id="IPR025724">
    <property type="entry name" value="GAG-pre-integrase_dom"/>
</dbReference>
<protein>
    <recommendedName>
        <fullName evidence="4">Integrase catalytic domain-containing protein</fullName>
    </recommendedName>
</protein>
<dbReference type="PANTHER" id="PTHR42648">
    <property type="entry name" value="TRANSPOSASE, PUTATIVE-RELATED"/>
    <property type="match status" value="1"/>
</dbReference>
<evidence type="ECO:0000313" key="6">
    <source>
        <dbReference type="Proteomes" id="UP001172457"/>
    </source>
</evidence>
<organism evidence="5 6">
    <name type="scientific">Centaurea solstitialis</name>
    <name type="common">yellow star-thistle</name>
    <dbReference type="NCBI Taxonomy" id="347529"/>
    <lineage>
        <taxon>Eukaryota</taxon>
        <taxon>Viridiplantae</taxon>
        <taxon>Streptophyta</taxon>
        <taxon>Embryophyta</taxon>
        <taxon>Tracheophyta</taxon>
        <taxon>Spermatophyta</taxon>
        <taxon>Magnoliopsida</taxon>
        <taxon>eudicotyledons</taxon>
        <taxon>Gunneridae</taxon>
        <taxon>Pentapetalae</taxon>
        <taxon>asterids</taxon>
        <taxon>campanulids</taxon>
        <taxon>Asterales</taxon>
        <taxon>Asteraceae</taxon>
        <taxon>Carduoideae</taxon>
        <taxon>Cardueae</taxon>
        <taxon>Centaureinae</taxon>
        <taxon>Centaurea</taxon>
    </lineage>
</organism>
<feature type="region of interest" description="Disordered" evidence="3">
    <location>
        <begin position="457"/>
        <end position="517"/>
    </location>
</feature>
<dbReference type="SUPFAM" id="SSF56672">
    <property type="entry name" value="DNA/RNA polymerases"/>
    <property type="match status" value="1"/>
</dbReference>
<dbReference type="InterPro" id="IPR039537">
    <property type="entry name" value="Retrotran_Ty1/copia-like"/>
</dbReference>
<dbReference type="Pfam" id="PF07727">
    <property type="entry name" value="RVT_2"/>
    <property type="match status" value="1"/>
</dbReference>
<dbReference type="AlphaFoldDB" id="A0AA38SJU2"/>
<dbReference type="GO" id="GO:0015074">
    <property type="term" value="P:DNA integration"/>
    <property type="evidence" value="ECO:0007669"/>
    <property type="project" value="InterPro"/>
</dbReference>
<dbReference type="InterPro" id="IPR001584">
    <property type="entry name" value="Integrase_cat-core"/>
</dbReference>
<keyword evidence="1" id="KW-0479">Metal-binding</keyword>
<dbReference type="GO" id="GO:0046872">
    <property type="term" value="F:metal ion binding"/>
    <property type="evidence" value="ECO:0007669"/>
    <property type="project" value="UniProtKB-KW"/>
</dbReference>
<dbReference type="InterPro" id="IPR043502">
    <property type="entry name" value="DNA/RNA_pol_sf"/>
</dbReference>
<dbReference type="EMBL" id="JARYMX010000006">
    <property type="protein sequence ID" value="KAJ9544050.1"/>
    <property type="molecule type" value="Genomic_DNA"/>
</dbReference>
<feature type="domain" description="Integrase catalytic" evidence="4">
    <location>
        <begin position="217"/>
        <end position="392"/>
    </location>
</feature>
<dbReference type="InterPro" id="IPR036397">
    <property type="entry name" value="RNaseH_sf"/>
</dbReference>
<evidence type="ECO:0000313" key="5">
    <source>
        <dbReference type="EMBL" id="KAJ9544050.1"/>
    </source>
</evidence>
<dbReference type="GO" id="GO:0003676">
    <property type="term" value="F:nucleic acid binding"/>
    <property type="evidence" value="ECO:0007669"/>
    <property type="project" value="InterPro"/>
</dbReference>
<comment type="caution">
    <text evidence="5">The sequence shown here is derived from an EMBL/GenBank/DDBJ whole genome shotgun (WGS) entry which is preliminary data.</text>
</comment>
<dbReference type="PROSITE" id="PS50994">
    <property type="entry name" value="INTEGRASE"/>
    <property type="match status" value="1"/>
</dbReference>